<keyword evidence="10" id="KW-1185">Reference proteome</keyword>
<reference evidence="8 10" key="1">
    <citation type="journal article" date="2013" name="PLoS ONE">
        <title>Predicting the Proteins of Angomonas deanei, Strigomonas culicis and Their Respective Endosymbionts Reveals New Aspects of the Trypanosomatidae Family.</title>
        <authorList>
            <person name="Motta M.C."/>
            <person name="Martins A.C."/>
            <person name="de Souza S.S."/>
            <person name="Catta-Preta C.M."/>
            <person name="Silva R."/>
            <person name="Klein C.C."/>
            <person name="de Almeida L.G."/>
            <person name="de Lima Cunha O."/>
            <person name="Ciapina L.P."/>
            <person name="Brocchi M."/>
            <person name="Colabardini A.C."/>
            <person name="de Araujo Lima B."/>
            <person name="Machado C.R."/>
            <person name="de Almeida Soares C.M."/>
            <person name="Probst C.M."/>
            <person name="de Menezes C.B."/>
            <person name="Thompson C.E."/>
            <person name="Bartholomeu D.C."/>
            <person name="Gradia D.F."/>
            <person name="Pavoni D.P."/>
            <person name="Grisard E.C."/>
            <person name="Fantinatti-Garboggini F."/>
            <person name="Marchini F.K."/>
            <person name="Rodrigues-Luiz G.F."/>
            <person name="Wagner G."/>
            <person name="Goldman G.H."/>
            <person name="Fietto J.L."/>
            <person name="Elias M.C."/>
            <person name="Goldman M.H."/>
            <person name="Sagot M.F."/>
            <person name="Pereira M."/>
            <person name="Stoco P.H."/>
            <person name="de Mendonca-Neto R.P."/>
            <person name="Teixeira S.M."/>
            <person name="Maciel T.E."/>
            <person name="de Oliveira Mendes T.A."/>
            <person name="Urmenyi T.P."/>
            <person name="de Souza W."/>
            <person name="Schenkman S."/>
            <person name="de Vasconcelos A.T."/>
        </authorList>
    </citation>
    <scope>NUCLEOTIDE SEQUENCE [LARGE SCALE GENOMIC DNA]</scope>
</reference>
<evidence type="ECO:0000256" key="5">
    <source>
        <dbReference type="ARBA" id="ARBA00023027"/>
    </source>
</evidence>
<evidence type="ECO:0000313" key="10">
    <source>
        <dbReference type="Proteomes" id="UP000015354"/>
    </source>
</evidence>
<evidence type="ECO:0000259" key="6">
    <source>
        <dbReference type="Pfam" id="PF02540"/>
    </source>
</evidence>
<dbReference type="GO" id="GO:0009435">
    <property type="term" value="P:NAD+ biosynthetic process"/>
    <property type="evidence" value="ECO:0007669"/>
    <property type="project" value="UniProtKB-UniPathway"/>
</dbReference>
<evidence type="ECO:0000256" key="2">
    <source>
        <dbReference type="ARBA" id="ARBA00022598"/>
    </source>
</evidence>
<dbReference type="EMBL" id="ATMH01007859">
    <property type="protein sequence ID" value="EPY23128.1"/>
    <property type="molecule type" value="Genomic_DNA"/>
</dbReference>
<proteinExistence type="predicted"/>
<accession>S9U2I0</accession>
<dbReference type="InterPro" id="IPR014729">
    <property type="entry name" value="Rossmann-like_a/b/a_fold"/>
</dbReference>
<reference evidence="7" key="2">
    <citation type="journal article" date="2013" name="PLoS ONE">
        <title>Biosynthesis of vitamins and cofactors in bacterium-harbouring trypanosomatids depends on the symbiotic association as revealed by genomic analyses.</title>
        <authorList>
            <person name="Klein C.C."/>
            <person name="Alves J.M."/>
            <person name="Serrano M.G."/>
            <person name="Buck G.A."/>
            <person name="Vasconcelos A.T."/>
            <person name="Sagot M.F."/>
            <person name="Teixeira M.M."/>
            <person name="Camargo E.P."/>
            <person name="Motta M.C."/>
        </authorList>
    </citation>
    <scope>NUCLEOTIDE SEQUENCE</scope>
    <source>
        <strain evidence="7">TCC012E</strain>
    </source>
</reference>
<protein>
    <submittedName>
        <fullName evidence="7 8">NAD+ synthase</fullName>
        <ecNumber evidence="7">6.3.5.1</ecNumber>
    </submittedName>
</protein>
<dbReference type="InterPro" id="IPR003694">
    <property type="entry name" value="NAD_synthase"/>
</dbReference>
<dbReference type="OrthoDB" id="2020662at2759"/>
<reference evidence="8" key="3">
    <citation type="submission" date="2013-03" db="EMBL/GenBank/DDBJ databases">
        <authorList>
            <person name="Motta M.C.M."/>
            <person name="Martins A.C.A."/>
            <person name="Preta C.M.C.C."/>
            <person name="Silva R."/>
            <person name="de Souza S.S."/>
            <person name="Klein C.C."/>
            <person name="de Almeida L.G.P."/>
            <person name="Cunha O.L."/>
            <person name="Colabardini A.C."/>
            <person name="Lima B.A."/>
            <person name="Machado C.R."/>
            <person name="Soares C.M.A."/>
            <person name="de Menezes C.B.A."/>
            <person name="Bartolomeu D.C."/>
            <person name="Grisard E.C."/>
            <person name="Fantinatti-Garboggini F."/>
            <person name="Rodrigues-Luiz G.F."/>
            <person name="Wagner G."/>
            <person name="Goldman G.H."/>
            <person name="Fietto J.L.R."/>
            <person name="Ciapina L.P."/>
            <person name="Brocchi M."/>
            <person name="Elias M.C."/>
            <person name="Goldman M.H.S."/>
            <person name="Sagot M.-F."/>
            <person name="Pereira M."/>
            <person name="Stoco P.H."/>
            <person name="Teixeira S.M.R."/>
            <person name="de Mendonca-Neto R.P."/>
            <person name="Maciel T.E.F."/>
            <person name="Mendes T.A.O."/>
            <person name="Urmenyi T.P."/>
            <person name="Teixeira M.M.G."/>
            <person name="de Camargo E.F.P."/>
            <person name="de Sousa W."/>
            <person name="Schenkman S."/>
            <person name="de Vasconcelos A.T.R."/>
        </authorList>
    </citation>
    <scope>NUCLEOTIDE SEQUENCE</scope>
</reference>
<keyword evidence="2 7" id="KW-0436">Ligase</keyword>
<dbReference type="EMBL" id="ATMH01000525">
    <property type="protein sequence ID" value="EPY36550.1"/>
    <property type="molecule type" value="Genomic_DNA"/>
</dbReference>
<evidence type="ECO:0000313" key="9">
    <source>
        <dbReference type="EMBL" id="EPY36550.1"/>
    </source>
</evidence>
<evidence type="ECO:0000256" key="4">
    <source>
        <dbReference type="ARBA" id="ARBA00022840"/>
    </source>
</evidence>
<dbReference type="Proteomes" id="UP000015354">
    <property type="component" value="Unassembled WGS sequence"/>
</dbReference>
<dbReference type="PANTHER" id="PTHR23090:SF9">
    <property type="entry name" value="GLUTAMINE-DEPENDENT NAD(+) SYNTHETASE"/>
    <property type="match status" value="1"/>
</dbReference>
<organism evidence="8 10">
    <name type="scientific">Strigomonas culicis</name>
    <dbReference type="NCBI Taxonomy" id="28005"/>
    <lineage>
        <taxon>Eukaryota</taxon>
        <taxon>Discoba</taxon>
        <taxon>Euglenozoa</taxon>
        <taxon>Kinetoplastea</taxon>
        <taxon>Metakinetoplastina</taxon>
        <taxon>Trypanosomatida</taxon>
        <taxon>Trypanosomatidae</taxon>
        <taxon>Strigomonadinae</taxon>
        <taxon>Strigomonas</taxon>
    </lineage>
</organism>
<dbReference type="SUPFAM" id="SSF52402">
    <property type="entry name" value="Adenine nucleotide alpha hydrolases-like"/>
    <property type="match status" value="1"/>
</dbReference>
<comment type="pathway">
    <text evidence="1">Cofactor biosynthesis; NAD(+) biosynthesis.</text>
</comment>
<gene>
    <name evidence="9" type="ORF">STCU_00525</name>
    <name evidence="8" type="ORF">STCU_07859</name>
</gene>
<dbReference type="GO" id="GO:0005524">
    <property type="term" value="F:ATP binding"/>
    <property type="evidence" value="ECO:0007669"/>
    <property type="project" value="UniProtKB-KW"/>
</dbReference>
<dbReference type="UniPathway" id="UPA00253"/>
<dbReference type="InterPro" id="IPR022310">
    <property type="entry name" value="NAD/GMP_synthase"/>
</dbReference>
<dbReference type="AlphaFoldDB" id="S9U2I0"/>
<dbReference type="GO" id="GO:0003952">
    <property type="term" value="F:NAD+ synthase (glutamine-hydrolyzing) activity"/>
    <property type="evidence" value="ECO:0007669"/>
    <property type="project" value="UniProtKB-EC"/>
</dbReference>
<dbReference type="GO" id="GO:0005737">
    <property type="term" value="C:cytoplasm"/>
    <property type="evidence" value="ECO:0007669"/>
    <property type="project" value="InterPro"/>
</dbReference>
<dbReference type="GO" id="GO:0004359">
    <property type="term" value="F:glutaminase activity"/>
    <property type="evidence" value="ECO:0007669"/>
    <property type="project" value="InterPro"/>
</dbReference>
<dbReference type="EC" id="6.3.5.1" evidence="7"/>
<dbReference type="NCBIfam" id="TIGR00552">
    <property type="entry name" value="nadE"/>
    <property type="match status" value="1"/>
</dbReference>
<dbReference type="CDD" id="cd00553">
    <property type="entry name" value="NAD_synthase"/>
    <property type="match status" value="1"/>
</dbReference>
<keyword evidence="3" id="KW-0547">Nucleotide-binding</keyword>
<dbReference type="PANTHER" id="PTHR23090">
    <property type="entry name" value="NH 3 /GLUTAMINE-DEPENDENT NAD + SYNTHETASE"/>
    <property type="match status" value="1"/>
</dbReference>
<dbReference type="Pfam" id="PF02540">
    <property type="entry name" value="NAD_synthase"/>
    <property type="match status" value="1"/>
</dbReference>
<sequence>MPVEPLHPDLLRMLDTCRAGRHFQAAEWVEAKCTKLNDYMRRCGLKGCVTSVSGGIDSAVVLALCAHAMRMPGSPIEKNIGLCQPIHSSDWALQRGKENIAACGATAVVVDQTALHTALSTLVEEAVGIAGKGFARGQLRSYMRTPPGFYVAQLCSQEGIPSIVMGTGNKDEDFYLGYFCKAGDGVVDVQLISDLHKSEVFQVAAVLGVPLNTRSAAPSADLWEEQTDEDELGFPYDFVELFTGWYRVQTETAKLRFLDTLSAAAREQFERYTKACEDVHRRNAHKLSGPVNL</sequence>
<feature type="domain" description="NAD/GMP synthase" evidence="6">
    <location>
        <begin position="29"/>
        <end position="255"/>
    </location>
</feature>
<evidence type="ECO:0000256" key="3">
    <source>
        <dbReference type="ARBA" id="ARBA00022741"/>
    </source>
</evidence>
<keyword evidence="5" id="KW-0520">NAD</keyword>
<dbReference type="FunFam" id="3.40.50.620:FF:000246">
    <property type="entry name" value="NH3-dependent NAD+ synthetase"/>
    <property type="match status" value="1"/>
</dbReference>
<name>S9U2I0_9TRYP</name>
<evidence type="ECO:0000256" key="1">
    <source>
        <dbReference type="ARBA" id="ARBA00004790"/>
    </source>
</evidence>
<evidence type="ECO:0000313" key="8">
    <source>
        <dbReference type="EMBL" id="EPY23128.1"/>
    </source>
</evidence>
<dbReference type="Gene3D" id="3.40.50.620">
    <property type="entry name" value="HUPs"/>
    <property type="match status" value="1"/>
</dbReference>
<dbReference type="EMBL" id="KF160049">
    <property type="protein sequence ID" value="AGU68061.1"/>
    <property type="molecule type" value="Genomic_DNA"/>
</dbReference>
<evidence type="ECO:0000313" key="7">
    <source>
        <dbReference type="EMBL" id="AGU68061.1"/>
    </source>
</evidence>
<keyword evidence="4" id="KW-0067">ATP-binding</keyword>